<evidence type="ECO:0000313" key="5">
    <source>
        <dbReference type="Proteomes" id="UP000704176"/>
    </source>
</evidence>
<evidence type="ECO:0000256" key="3">
    <source>
        <dbReference type="ARBA" id="ARBA00022840"/>
    </source>
</evidence>
<gene>
    <name evidence="4" type="ORF">K9B37_19940</name>
</gene>
<evidence type="ECO:0000256" key="2">
    <source>
        <dbReference type="ARBA" id="ARBA00022741"/>
    </source>
</evidence>
<dbReference type="EMBL" id="JAIRBM010000019">
    <property type="protein sequence ID" value="MBZ6078533.1"/>
    <property type="molecule type" value="Genomic_DNA"/>
</dbReference>
<dbReference type="RefSeq" id="WP_224315282.1">
    <property type="nucleotide sequence ID" value="NZ_JAIRBM010000019.1"/>
</dbReference>
<organism evidence="4 5">
    <name type="scientific">Microvirga puerhi</name>
    <dbReference type="NCBI Taxonomy" id="2876078"/>
    <lineage>
        <taxon>Bacteria</taxon>
        <taxon>Pseudomonadati</taxon>
        <taxon>Pseudomonadota</taxon>
        <taxon>Alphaproteobacteria</taxon>
        <taxon>Hyphomicrobiales</taxon>
        <taxon>Methylobacteriaceae</taxon>
        <taxon>Microvirga</taxon>
    </lineage>
</organism>
<proteinExistence type="inferred from homology"/>
<comment type="similarity">
    <text evidence="1">Belongs to the heat shock protein 70 family.</text>
</comment>
<keyword evidence="5" id="KW-1185">Reference proteome</keyword>
<dbReference type="InterPro" id="IPR013126">
    <property type="entry name" value="Hsp_70_fam"/>
</dbReference>
<dbReference type="InterPro" id="IPR043129">
    <property type="entry name" value="ATPase_NBD"/>
</dbReference>
<dbReference type="InterPro" id="IPR042054">
    <property type="entry name" value="YegD-like"/>
</dbReference>
<comment type="caution">
    <text evidence="4">The sequence shown here is derived from an EMBL/GenBank/DDBJ whole genome shotgun (WGS) entry which is preliminary data.</text>
</comment>
<name>A0ABS7VUJ2_9HYPH</name>
<keyword evidence="2" id="KW-0547">Nucleotide-binding</keyword>
<reference evidence="4 5" key="1">
    <citation type="submission" date="2021-09" db="EMBL/GenBank/DDBJ databases">
        <title>The complete genome sequence of a new microorganism.</title>
        <authorList>
            <person name="Zi Z."/>
        </authorList>
    </citation>
    <scope>NUCLEOTIDE SEQUENCE [LARGE SCALE GENOMIC DNA]</scope>
    <source>
        <strain evidence="4 5">WGZ8</strain>
    </source>
</reference>
<dbReference type="SUPFAM" id="SSF53067">
    <property type="entry name" value="Actin-like ATPase domain"/>
    <property type="match status" value="2"/>
</dbReference>
<evidence type="ECO:0000256" key="1">
    <source>
        <dbReference type="ARBA" id="ARBA00007381"/>
    </source>
</evidence>
<dbReference type="PROSITE" id="PS01036">
    <property type="entry name" value="HSP70_3"/>
    <property type="match status" value="1"/>
</dbReference>
<dbReference type="Gene3D" id="3.90.640.10">
    <property type="entry name" value="Actin, Chain A, domain 4"/>
    <property type="match status" value="2"/>
</dbReference>
<protein>
    <submittedName>
        <fullName evidence="4">Hsp70 family protein</fullName>
    </submittedName>
</protein>
<sequence>MSSPQDLSIGIDFGTSNTVVAIADASGRVEALTFDHRETVLKVYATALCFWDERHGNGFRTHVEGGPWAIEQFLEGLTAHRFIQSFKTFAASATFQETRIFRERFRFEDLLGTFVRTLLRHSNAPVELGARNVVVGRPVEFAGFNPDDALAMRRYRAAFGALGAKQAHYVYEPVGAAFFYARQLERDATVLVADFGGGTSDFSVMRFSRSGGVLKAEPLSHAGIGIAGDAFDYRIVDQIVSPRLGKGGSYRSMGKVLAIPNHYYANFARWNQLAMMKSSGDLKELRELARVALDPAPLEKFIDIIDYDLGFDLYRAVSAAKVALSAHEETEFHFKGEGVDIRADVTRHQFESWIAEEVSQIARTVDRAIASAGVRPEDIDRVFLTGGTSFVPAIRRLFLDRFGESRLTSADQFESIAYGLALIGQADNPDRWAIAEDETATLLLQ</sequence>
<dbReference type="Gene3D" id="3.30.420.40">
    <property type="match status" value="3"/>
</dbReference>
<dbReference type="CDD" id="cd10231">
    <property type="entry name" value="ASKHA_NBD_HSP70_YegD-like"/>
    <property type="match status" value="1"/>
</dbReference>
<dbReference type="Proteomes" id="UP000704176">
    <property type="component" value="Unassembled WGS sequence"/>
</dbReference>
<dbReference type="PANTHER" id="PTHR19375">
    <property type="entry name" value="HEAT SHOCK PROTEIN 70KDA"/>
    <property type="match status" value="1"/>
</dbReference>
<accession>A0ABS7VUJ2</accession>
<dbReference type="Pfam" id="PF00012">
    <property type="entry name" value="HSP70"/>
    <property type="match status" value="2"/>
</dbReference>
<dbReference type="PRINTS" id="PR00301">
    <property type="entry name" value="HEATSHOCK70"/>
</dbReference>
<evidence type="ECO:0000313" key="4">
    <source>
        <dbReference type="EMBL" id="MBZ6078533.1"/>
    </source>
</evidence>
<keyword evidence="3" id="KW-0067">ATP-binding</keyword>
<dbReference type="InterPro" id="IPR018181">
    <property type="entry name" value="Heat_shock_70_CS"/>
</dbReference>